<evidence type="ECO:0000313" key="4">
    <source>
        <dbReference type="EMBL" id="OAD21946.1"/>
    </source>
</evidence>
<comment type="caution">
    <text evidence="4">The sequence shown here is derived from an EMBL/GenBank/DDBJ whole genome shotgun (WGS) entry which is preliminary data.</text>
</comment>
<dbReference type="Gene3D" id="3.40.50.1110">
    <property type="entry name" value="SGNH hydrolase"/>
    <property type="match status" value="1"/>
</dbReference>
<dbReference type="InterPro" id="IPR005181">
    <property type="entry name" value="SASA"/>
</dbReference>
<keyword evidence="1" id="KW-0378">Hydrolase</keyword>
<organism evidence="4 5">
    <name type="scientific">Candidatus Thiomargarita nelsonii</name>
    <dbReference type="NCBI Taxonomy" id="1003181"/>
    <lineage>
        <taxon>Bacteria</taxon>
        <taxon>Pseudomonadati</taxon>
        <taxon>Pseudomonadota</taxon>
        <taxon>Gammaproteobacteria</taxon>
        <taxon>Thiotrichales</taxon>
        <taxon>Thiotrichaceae</taxon>
        <taxon>Thiomargarita</taxon>
    </lineage>
</organism>
<reference evidence="4 5" key="1">
    <citation type="submission" date="2016-05" db="EMBL/GenBank/DDBJ databases">
        <title>Single-cell genome of chain-forming Candidatus Thiomargarita nelsonii and comparison to other large sulfur-oxidizing bacteria.</title>
        <authorList>
            <person name="Winkel M."/>
            <person name="Salman V."/>
            <person name="Woyke T."/>
            <person name="Schulz-Vogt H."/>
            <person name="Richter M."/>
            <person name="Flood B."/>
            <person name="Bailey J."/>
            <person name="Amann R."/>
            <person name="Mussmann M."/>
        </authorList>
    </citation>
    <scope>NUCLEOTIDE SEQUENCE [LARGE SCALE GENOMIC DNA]</scope>
    <source>
        <strain evidence="4 5">THI036</strain>
    </source>
</reference>
<dbReference type="Proteomes" id="UP000076962">
    <property type="component" value="Unassembled WGS sequence"/>
</dbReference>
<evidence type="ECO:0000256" key="2">
    <source>
        <dbReference type="SAM" id="Phobius"/>
    </source>
</evidence>
<accession>A0A0A6P082</accession>
<keyword evidence="2" id="KW-1133">Transmembrane helix</keyword>
<keyword evidence="2" id="KW-0812">Transmembrane</keyword>
<evidence type="ECO:0000259" key="3">
    <source>
        <dbReference type="Pfam" id="PF03629"/>
    </source>
</evidence>
<evidence type="ECO:0000256" key="1">
    <source>
        <dbReference type="ARBA" id="ARBA00022801"/>
    </source>
</evidence>
<dbReference type="InterPro" id="IPR036514">
    <property type="entry name" value="SGNH_hydro_sf"/>
</dbReference>
<dbReference type="InterPro" id="IPR052940">
    <property type="entry name" value="Carb_Esterase_6"/>
</dbReference>
<feature type="domain" description="Sialate O-acetylesterase" evidence="3">
    <location>
        <begin position="141"/>
        <end position="346"/>
    </location>
</feature>
<dbReference type="AlphaFoldDB" id="A0A0A6P082"/>
<feature type="transmembrane region" description="Helical" evidence="2">
    <location>
        <begin position="9"/>
        <end position="29"/>
    </location>
</feature>
<gene>
    <name evidence="4" type="ORF">THIOM_002274</name>
</gene>
<evidence type="ECO:0000313" key="5">
    <source>
        <dbReference type="Proteomes" id="UP000076962"/>
    </source>
</evidence>
<dbReference type="SUPFAM" id="SSF52266">
    <property type="entry name" value="SGNH hydrolase"/>
    <property type="match status" value="1"/>
</dbReference>
<dbReference type="Pfam" id="PF03629">
    <property type="entry name" value="SASA"/>
    <property type="match status" value="1"/>
</dbReference>
<protein>
    <recommendedName>
        <fullName evidence="3">Sialate O-acetylesterase domain-containing protein</fullName>
    </recommendedName>
</protein>
<proteinExistence type="predicted"/>
<dbReference type="EMBL" id="LUTY01001279">
    <property type="protein sequence ID" value="OAD21946.1"/>
    <property type="molecule type" value="Genomic_DNA"/>
</dbReference>
<dbReference type="PANTHER" id="PTHR31988:SF19">
    <property type="entry name" value="9-O-ACETYL-N-ACETYLNEURAMINIC ACID DEACETYLASE-RELATED"/>
    <property type="match status" value="1"/>
</dbReference>
<keyword evidence="2" id="KW-0472">Membrane</keyword>
<keyword evidence="5" id="KW-1185">Reference proteome</keyword>
<dbReference type="GO" id="GO:0016788">
    <property type="term" value="F:hydrolase activity, acting on ester bonds"/>
    <property type="evidence" value="ECO:0007669"/>
    <property type="project" value="UniProtKB-ARBA"/>
</dbReference>
<sequence>MNLNLRTLLNYRAVIVFTAFFSTVLFLVWTNSFGLRTALYLDTKIHSLNIQDGQVVQRSGESYLNISGRLGLLADSIEVALLTADKKLISENDWIKLDSSPNLTHFEGKIAYPSEGWIKIFSRSQGAGYRLANAIQIGIGEVFIIAGQSNASGGSETLFISQSNQVRTGQMQEDNSILWKQGDDPQVRGGGGSPWPLIGDLLVKTLDIPVGFINVAVGGSSIKEWEPGSQNFQGLIRAIEASKPYGVRAILWHQGETDQGMTLEEYYTRLSKLIRDCQNESQIPWMVAQATYADDNISESVRKAQKRIWDEGLAFEGPDTDVLGRTYRDQTNVHFNEAGTHLMAKLWFEKIQSVFFEK</sequence>
<dbReference type="PANTHER" id="PTHR31988">
    <property type="entry name" value="ESTERASE, PUTATIVE (DUF303)-RELATED"/>
    <property type="match status" value="1"/>
</dbReference>
<name>A0A0A6P082_9GAMM</name>